<dbReference type="Proteomes" id="UP000466681">
    <property type="component" value="Chromosome"/>
</dbReference>
<keyword evidence="1" id="KW-0418">Kinase</keyword>
<feature type="domain" description="Histidine kinase/HSP90-like ATPase" evidence="2">
    <location>
        <begin position="31"/>
        <end position="148"/>
    </location>
</feature>
<keyword evidence="1" id="KW-0808">Transferase</keyword>
<evidence type="ECO:0000313" key="4">
    <source>
        <dbReference type="Proteomes" id="UP000466681"/>
    </source>
</evidence>
<dbReference type="AlphaFoldDB" id="A0AAD1H9S2"/>
<keyword evidence="1" id="KW-0723">Serine/threonine-protein kinase</keyword>
<dbReference type="SUPFAM" id="SSF55874">
    <property type="entry name" value="ATPase domain of HSP90 chaperone/DNA topoisomerase II/histidine kinase"/>
    <property type="match status" value="1"/>
</dbReference>
<organism evidence="3 4">
    <name type="scientific">Mycolicibacterium moriokaense</name>
    <dbReference type="NCBI Taxonomy" id="39691"/>
    <lineage>
        <taxon>Bacteria</taxon>
        <taxon>Bacillati</taxon>
        <taxon>Actinomycetota</taxon>
        <taxon>Actinomycetes</taxon>
        <taxon>Mycobacteriales</taxon>
        <taxon>Mycobacteriaceae</taxon>
        <taxon>Mycolicibacterium</taxon>
    </lineage>
</organism>
<proteinExistence type="predicted"/>
<dbReference type="PANTHER" id="PTHR35526">
    <property type="entry name" value="ANTI-SIGMA-F FACTOR RSBW-RELATED"/>
    <property type="match status" value="1"/>
</dbReference>
<dbReference type="GO" id="GO:0004674">
    <property type="term" value="F:protein serine/threonine kinase activity"/>
    <property type="evidence" value="ECO:0007669"/>
    <property type="project" value="UniProtKB-KW"/>
</dbReference>
<dbReference type="Pfam" id="PF13581">
    <property type="entry name" value="HATPase_c_2"/>
    <property type="match status" value="1"/>
</dbReference>
<keyword evidence="4" id="KW-1185">Reference proteome</keyword>
<dbReference type="CDD" id="cd16936">
    <property type="entry name" value="HATPase_RsbW-like"/>
    <property type="match status" value="1"/>
</dbReference>
<dbReference type="PANTHER" id="PTHR35526:SF3">
    <property type="entry name" value="ANTI-SIGMA-F FACTOR RSBW"/>
    <property type="match status" value="1"/>
</dbReference>
<evidence type="ECO:0000313" key="3">
    <source>
        <dbReference type="EMBL" id="BBX00830.1"/>
    </source>
</evidence>
<evidence type="ECO:0000256" key="1">
    <source>
        <dbReference type="ARBA" id="ARBA00022527"/>
    </source>
</evidence>
<name>A0AAD1H9S2_9MYCO</name>
<reference evidence="3 4" key="1">
    <citation type="journal article" date="2019" name="Emerg. Microbes Infect.">
        <title>Comprehensive subspecies identification of 175 nontuberculous mycobacteria species based on 7547 genomic profiles.</title>
        <authorList>
            <person name="Matsumoto Y."/>
            <person name="Kinjo T."/>
            <person name="Motooka D."/>
            <person name="Nabeya D."/>
            <person name="Jung N."/>
            <person name="Uechi K."/>
            <person name="Horii T."/>
            <person name="Iida T."/>
            <person name="Fujita J."/>
            <person name="Nakamura S."/>
        </authorList>
    </citation>
    <scope>NUCLEOTIDE SEQUENCE [LARGE SCALE GENOMIC DNA]</scope>
    <source>
        <strain evidence="3 4">JCM 6375</strain>
    </source>
</reference>
<gene>
    <name evidence="3" type="ORF">MMOR_17660</name>
</gene>
<dbReference type="InterPro" id="IPR050267">
    <property type="entry name" value="Anti-sigma-factor_SerPK"/>
</dbReference>
<dbReference type="InterPro" id="IPR036890">
    <property type="entry name" value="HATPase_C_sf"/>
</dbReference>
<dbReference type="Gene3D" id="3.30.565.10">
    <property type="entry name" value="Histidine kinase-like ATPase, C-terminal domain"/>
    <property type="match status" value="1"/>
</dbReference>
<dbReference type="KEGG" id="mmor:MMOR_17660"/>
<accession>A0AAD1H9S2</accession>
<evidence type="ECO:0000259" key="2">
    <source>
        <dbReference type="Pfam" id="PF13581"/>
    </source>
</evidence>
<sequence length="162" mass="17807">MSRGPEGYSTDTMTDQPLSNDVDAFARIDAADAHSVARLRHELSQWLRTHVTLDDDKLNDILLAVNEALTNAAEFAYRGQPGTMGVDVHYDDTDRSLVVDVFDHGTWRHVDSGAQPNTRGRGIPLMRALADETTISPSPNGTHVQMRFGDCALVRNKAFASV</sequence>
<protein>
    <recommendedName>
        <fullName evidence="2">Histidine kinase/HSP90-like ATPase domain-containing protein</fullName>
    </recommendedName>
</protein>
<dbReference type="InterPro" id="IPR003594">
    <property type="entry name" value="HATPase_dom"/>
</dbReference>
<dbReference type="EMBL" id="AP022560">
    <property type="protein sequence ID" value="BBX00830.1"/>
    <property type="molecule type" value="Genomic_DNA"/>
</dbReference>